<name>A0A0J0XLE5_9TREE</name>
<feature type="binding site" evidence="4">
    <location>
        <position position="195"/>
    </location>
    <ligand>
        <name>NAD(+)</name>
        <dbReference type="ChEBI" id="CHEBI:57540"/>
    </ligand>
</feature>
<dbReference type="RefSeq" id="XP_018278401.1">
    <property type="nucleotide sequence ID" value="XM_018423348.1"/>
</dbReference>
<evidence type="ECO:0000256" key="4">
    <source>
        <dbReference type="PIRSR" id="PIRSR000105-2"/>
    </source>
</evidence>
<evidence type="ECO:0000313" key="7">
    <source>
        <dbReference type="EMBL" id="KLT41910.1"/>
    </source>
</evidence>
<evidence type="ECO:0000256" key="3">
    <source>
        <dbReference type="PIRSR" id="PIRSR000105-1"/>
    </source>
</evidence>
<comment type="similarity">
    <text evidence="1">Belongs to the 3-hydroxyacyl-CoA dehydrogenase family.</text>
</comment>
<keyword evidence="4" id="KW-0520">NAD</keyword>
<dbReference type="Gene3D" id="3.40.50.720">
    <property type="entry name" value="NAD(P)-binding Rossmann-like Domain"/>
    <property type="match status" value="1"/>
</dbReference>
<dbReference type="InterPro" id="IPR006176">
    <property type="entry name" value="3-OHacyl-CoA_DH_NAD-bd"/>
</dbReference>
<reference evidence="7 8" key="1">
    <citation type="submission" date="2015-03" db="EMBL/GenBank/DDBJ databases">
        <title>Genomics and transcriptomics of the oil-accumulating basidiomycete yeast T. oleaginosus allow insights into substrate utilization and the diverse evolutionary trajectories of mating systems in fungi.</title>
        <authorList>
            <consortium name="DOE Joint Genome Institute"/>
            <person name="Kourist R."/>
            <person name="Kracht O."/>
            <person name="Bracharz F."/>
            <person name="Lipzen A."/>
            <person name="Nolan M."/>
            <person name="Ohm R."/>
            <person name="Grigoriev I."/>
            <person name="Sun S."/>
            <person name="Heitman J."/>
            <person name="Bruck T."/>
            <person name="Nowrousian M."/>
        </authorList>
    </citation>
    <scope>NUCLEOTIDE SEQUENCE [LARGE SCALE GENOMIC DNA]</scope>
    <source>
        <strain evidence="7 8">IBC0246</strain>
    </source>
</reference>
<dbReference type="SUPFAM" id="SSF48179">
    <property type="entry name" value="6-phosphogluconate dehydrogenase C-terminal domain-like"/>
    <property type="match status" value="1"/>
</dbReference>
<dbReference type="Pfam" id="PF02737">
    <property type="entry name" value="3HCDH_N"/>
    <property type="match status" value="1"/>
</dbReference>
<dbReference type="InterPro" id="IPR022694">
    <property type="entry name" value="3-OHacyl-CoA_DH"/>
</dbReference>
<accession>A0A0J0XLE5</accession>
<evidence type="ECO:0000259" key="6">
    <source>
        <dbReference type="Pfam" id="PF02737"/>
    </source>
</evidence>
<gene>
    <name evidence="7" type="ORF">CC85DRAFT_285999</name>
</gene>
<feature type="binding site" evidence="4">
    <location>
        <position position="137"/>
    </location>
    <ligand>
        <name>NAD(+)</name>
        <dbReference type="ChEBI" id="CHEBI:57540"/>
    </ligand>
</feature>
<dbReference type="Pfam" id="PF00725">
    <property type="entry name" value="3HCDH"/>
    <property type="match status" value="1"/>
</dbReference>
<dbReference type="InterPro" id="IPR006108">
    <property type="entry name" value="3HC_DH_C"/>
</dbReference>
<feature type="binding site" evidence="4">
    <location>
        <position position="326"/>
    </location>
    <ligand>
        <name>NAD(+)</name>
        <dbReference type="ChEBI" id="CHEBI:57540"/>
    </ligand>
</feature>
<evidence type="ECO:0000259" key="5">
    <source>
        <dbReference type="Pfam" id="PF00725"/>
    </source>
</evidence>
<dbReference type="AlphaFoldDB" id="A0A0J0XLE5"/>
<dbReference type="PANTHER" id="PTHR48075">
    <property type="entry name" value="3-HYDROXYACYL-COA DEHYDROGENASE FAMILY PROTEIN"/>
    <property type="match status" value="1"/>
</dbReference>
<dbReference type="SUPFAM" id="SSF51735">
    <property type="entry name" value="NAD(P)-binding Rossmann-fold domains"/>
    <property type="match status" value="1"/>
</dbReference>
<keyword evidence="2" id="KW-0560">Oxidoreductase</keyword>
<feature type="binding site" evidence="4">
    <location>
        <position position="142"/>
    </location>
    <ligand>
        <name>NAD(+)</name>
        <dbReference type="ChEBI" id="CHEBI:57540"/>
    </ligand>
</feature>
<dbReference type="GO" id="GO:0016616">
    <property type="term" value="F:oxidoreductase activity, acting on the CH-OH group of donors, NAD or NADP as acceptor"/>
    <property type="evidence" value="ECO:0007669"/>
    <property type="project" value="InterPro"/>
</dbReference>
<feature type="binding site" evidence="4">
    <location>
        <begin position="46"/>
        <end position="51"/>
    </location>
    <ligand>
        <name>NAD(+)</name>
        <dbReference type="ChEBI" id="CHEBI:57540"/>
    </ligand>
</feature>
<evidence type="ECO:0000313" key="8">
    <source>
        <dbReference type="Proteomes" id="UP000053611"/>
    </source>
</evidence>
<dbReference type="STRING" id="879819.A0A0J0XLE5"/>
<feature type="domain" description="3-hydroxyacyl-CoA dehydrogenase NAD binding" evidence="6">
    <location>
        <begin position="42"/>
        <end position="233"/>
    </location>
</feature>
<dbReference type="OrthoDB" id="5958943at2759"/>
<dbReference type="GO" id="GO:0006631">
    <property type="term" value="P:fatty acid metabolic process"/>
    <property type="evidence" value="ECO:0007669"/>
    <property type="project" value="InterPro"/>
</dbReference>
<dbReference type="PANTHER" id="PTHR48075:SF5">
    <property type="entry name" value="3-HYDROXYBUTYRYL-COA DEHYDROGENASE"/>
    <property type="match status" value="1"/>
</dbReference>
<dbReference type="PIRSF" id="PIRSF000105">
    <property type="entry name" value="HCDH"/>
    <property type="match status" value="1"/>
</dbReference>
<proteinExistence type="inferred from homology"/>
<dbReference type="Gene3D" id="1.10.1040.10">
    <property type="entry name" value="N-(1-d-carboxylethyl)-l-norvaline Dehydrogenase, domain 2"/>
    <property type="match status" value="1"/>
</dbReference>
<dbReference type="GeneID" id="28983951"/>
<feature type="site" description="Important for catalytic activity" evidence="3">
    <location>
        <position position="192"/>
    </location>
</feature>
<keyword evidence="8" id="KW-1185">Reference proteome</keyword>
<protein>
    <submittedName>
        <fullName evidence="7">3-hydroxybutyryl-CoA dehydrogenase</fullName>
    </submittedName>
</protein>
<dbReference type="InterPro" id="IPR036291">
    <property type="entry name" value="NAD(P)-bd_dom_sf"/>
</dbReference>
<dbReference type="InterPro" id="IPR013328">
    <property type="entry name" value="6PGD_dom2"/>
</dbReference>
<sequence>MCCQPEARFDVFNGPPILSLLRFRLRYSRTRPHIMSHQVSRAAVIGAGQMGLGIAYVTALFAKLPVGLHDPSSNGLKRAMENLDKIFARDVAKNRFSQEDVDAARARITPVQGDGTDANGGNPVHADTDIVIEAIPEITDLKLGLMHRLATRLPAPAILGTNTSSISVTRLAAAASQADDNGESSGRVVGIHFFNPVNMMKLCEVIPATQTTSETLRRAKAFGEACGKTVAVSSDNPGFISNAILMPMINEAIMLLERGVATKEDIDTTFKLGMGHPMGPLTLADLIGLDTCLNIQNVLYNESSDSKYRPATLLKRMVDAGYYGRKSGRGFYEYSQPGK</sequence>
<evidence type="ECO:0000256" key="1">
    <source>
        <dbReference type="ARBA" id="ARBA00009463"/>
    </source>
</evidence>
<evidence type="ECO:0000256" key="2">
    <source>
        <dbReference type="ARBA" id="ARBA00023002"/>
    </source>
</evidence>
<feature type="domain" description="3-hydroxyacyl-CoA dehydrogenase C-terminal" evidence="5">
    <location>
        <begin position="238"/>
        <end position="334"/>
    </location>
</feature>
<organism evidence="7 8">
    <name type="scientific">Cutaneotrichosporon oleaginosum</name>
    <dbReference type="NCBI Taxonomy" id="879819"/>
    <lineage>
        <taxon>Eukaryota</taxon>
        <taxon>Fungi</taxon>
        <taxon>Dikarya</taxon>
        <taxon>Basidiomycota</taxon>
        <taxon>Agaricomycotina</taxon>
        <taxon>Tremellomycetes</taxon>
        <taxon>Trichosporonales</taxon>
        <taxon>Trichosporonaceae</taxon>
        <taxon>Cutaneotrichosporon</taxon>
    </lineage>
</organism>
<feature type="binding site" evidence="4">
    <location>
        <position position="70"/>
    </location>
    <ligand>
        <name>NAD(+)</name>
        <dbReference type="ChEBI" id="CHEBI:57540"/>
    </ligand>
</feature>
<dbReference type="EMBL" id="KQ087211">
    <property type="protein sequence ID" value="KLT41910.1"/>
    <property type="molecule type" value="Genomic_DNA"/>
</dbReference>
<dbReference type="InterPro" id="IPR008927">
    <property type="entry name" value="6-PGluconate_DH-like_C_sf"/>
</dbReference>
<dbReference type="GO" id="GO:0070403">
    <property type="term" value="F:NAD+ binding"/>
    <property type="evidence" value="ECO:0007669"/>
    <property type="project" value="InterPro"/>
</dbReference>
<dbReference type="Proteomes" id="UP000053611">
    <property type="component" value="Unassembled WGS sequence"/>
</dbReference>
<feature type="binding site" evidence="4">
    <location>
        <position position="164"/>
    </location>
    <ligand>
        <name>NAD(+)</name>
        <dbReference type="ChEBI" id="CHEBI:57540"/>
    </ligand>
</feature>